<feature type="transmembrane region" description="Helical" evidence="1">
    <location>
        <begin position="7"/>
        <end position="26"/>
    </location>
</feature>
<dbReference type="EMBL" id="BTSY01000004">
    <property type="protein sequence ID" value="GMT21704.1"/>
    <property type="molecule type" value="Genomic_DNA"/>
</dbReference>
<feature type="transmembrane region" description="Helical" evidence="1">
    <location>
        <begin position="32"/>
        <end position="51"/>
    </location>
</feature>
<keyword evidence="1" id="KW-1133">Transmembrane helix</keyword>
<dbReference type="AlphaFoldDB" id="A0AAV5VTJ1"/>
<gene>
    <name evidence="2" type="ORF">PFISCL1PPCAC_13001</name>
</gene>
<keyword evidence="3" id="KW-1185">Reference proteome</keyword>
<evidence type="ECO:0000256" key="1">
    <source>
        <dbReference type="SAM" id="Phobius"/>
    </source>
</evidence>
<feature type="non-terminal residue" evidence="2">
    <location>
        <position position="1"/>
    </location>
</feature>
<sequence>LKIIIPIIIQISPLTIYAYSIITVSLTPNFNNVVFCFQMTHAIVHTVILIATTPSYGKPFMWWKHATRHEGSVAPSRGSLPQLLV</sequence>
<name>A0AAV5VTJ1_9BILA</name>
<proteinExistence type="predicted"/>
<evidence type="ECO:0000313" key="2">
    <source>
        <dbReference type="EMBL" id="GMT21704.1"/>
    </source>
</evidence>
<comment type="caution">
    <text evidence="2">The sequence shown here is derived from an EMBL/GenBank/DDBJ whole genome shotgun (WGS) entry which is preliminary data.</text>
</comment>
<dbReference type="Proteomes" id="UP001432322">
    <property type="component" value="Unassembled WGS sequence"/>
</dbReference>
<evidence type="ECO:0000313" key="3">
    <source>
        <dbReference type="Proteomes" id="UP001432322"/>
    </source>
</evidence>
<protein>
    <submittedName>
        <fullName evidence="2">Uncharacterized protein</fullName>
    </submittedName>
</protein>
<keyword evidence="1" id="KW-0812">Transmembrane</keyword>
<organism evidence="2 3">
    <name type="scientific">Pristionchus fissidentatus</name>
    <dbReference type="NCBI Taxonomy" id="1538716"/>
    <lineage>
        <taxon>Eukaryota</taxon>
        <taxon>Metazoa</taxon>
        <taxon>Ecdysozoa</taxon>
        <taxon>Nematoda</taxon>
        <taxon>Chromadorea</taxon>
        <taxon>Rhabditida</taxon>
        <taxon>Rhabditina</taxon>
        <taxon>Diplogasteromorpha</taxon>
        <taxon>Diplogasteroidea</taxon>
        <taxon>Neodiplogasteridae</taxon>
        <taxon>Pristionchus</taxon>
    </lineage>
</organism>
<accession>A0AAV5VTJ1</accession>
<feature type="non-terminal residue" evidence="2">
    <location>
        <position position="85"/>
    </location>
</feature>
<keyword evidence="1" id="KW-0472">Membrane</keyword>
<reference evidence="2" key="1">
    <citation type="submission" date="2023-10" db="EMBL/GenBank/DDBJ databases">
        <title>Genome assembly of Pristionchus species.</title>
        <authorList>
            <person name="Yoshida K."/>
            <person name="Sommer R.J."/>
        </authorList>
    </citation>
    <scope>NUCLEOTIDE SEQUENCE</scope>
    <source>
        <strain evidence="2">RS5133</strain>
    </source>
</reference>